<protein>
    <submittedName>
        <fullName evidence="2">Uncharacterized protein</fullName>
    </submittedName>
</protein>
<evidence type="ECO:0000256" key="1">
    <source>
        <dbReference type="SAM" id="MobiDB-lite"/>
    </source>
</evidence>
<comment type="caution">
    <text evidence="2">The sequence shown here is derived from an EMBL/GenBank/DDBJ whole genome shotgun (WGS) entry which is preliminary data.</text>
</comment>
<sequence>MAFPEDPLGLLAEILVDGQWEKLPLYTRDPITHQRGIRNQGRTADPAAVPMTINNKNGKYSPRNPMSPYYGKIGRNTPVRLSLPGGTPRMLLPHGGAGRAWTPDTAALDITTSIDVRIEVNIANWTAGTIVELCGKYDLLNAGRSWLMMIAATGGITFRRSLDGVSIKEFTSQEPIYSSPSGRTALRSTWDGTTGIYTHYTAPTIDGPWTVLGAPSTPGTTGSLYQSSAPLEVGNVATIGYDSPEGDVYRFQLRNGIDGPVVADVDFTTLPPGTTAFADATDLPWSLAGDAEISDRVPRFTGEISEWPQKWVPSGADAWVPVQAAGILRRLGQGTKALDSALRRRIPSYEPLAYWPMEEGQDADRASTPIAGMDPLYFTNVQWGADSSLPSSAPLPTIAAQTGNLSHMSGMIRNLSWAPVPVWSVIWMYHMPRVPASRRTFMLIRSTGTVRDWYVQMGPDNTRLLGLGYEGETLVDRIILTPSNVIFGKWIKARFSIEQEGGNVRYILVWQDINGDAIHYENTLPGVIGRPTGVSSPPGGFHSDLNGMAIGHISAWTEYDTVAYDNAMNAWTGETAGARMLRLSAEESLPVTLTGPSASTEPVGYQDMAAVLALVRTAADADGGLLTEDQTALRIMYRPRSTLYSQEPALVLDYTLGQIAAPLDPVDDDTSIRNDVTVTREGGSSARVVLAEGSLSVQDPPDGVGVYDDSITLSLATDTQTGPRAFWELHLGTWDEPRYPDVTINLHRHPALIPAVLALREGDVIQLKNMPTWVAPDDVDLMVMGLKETLLPRTWTITYDCTPAGPWQTGAVGDGLLGRVDTDGSVLAAGAGTADGELLVHTPPQGALPPRPWITSLDRLTANPDFETDLAGWTATGGTLARVPTPRPAPFGGDWSMQLTPTGVAALAYVSSAAVPVTAGATYVPYGWLRCAVSRAVGLNVNWFDTAGAYLTTSAITVPVTAGTWTQPTGTVTAPAGAATAEIVPTLTSTPPASHVLLADVILLSTGAKGEYAREFPYDLRLGGEIVRVADASPAVLDTFQRTVVGGWGTADTGQDWTLGGAPADFSVGSGYGAVTHPVTGIAHITQVPAPGPDVDLYVDVATSVLAAGGSLFAGPIVRADGNTSFYMARLEFTPTAGIVLTLRRRVNDVETQLGTYTSGLTHTAGTWYRVRLRAEGASLAAKVWRASASEPTVWQVGATDSAIGDGQLGTRSFADVSSTVVNPQIRFDAVRLVTPQRMTVTRSVNSITKTHAAGTDVRLATPTRLAL</sequence>
<dbReference type="Gene3D" id="2.60.120.260">
    <property type="entry name" value="Galactose-binding domain-like"/>
    <property type="match status" value="1"/>
</dbReference>
<proteinExistence type="predicted"/>
<feature type="region of interest" description="Disordered" evidence="1">
    <location>
        <begin position="36"/>
        <end position="60"/>
    </location>
</feature>
<dbReference type="SUPFAM" id="SSF49785">
    <property type="entry name" value="Galactose-binding domain-like"/>
    <property type="match status" value="1"/>
</dbReference>
<dbReference type="Proteomes" id="UP001500034">
    <property type="component" value="Unassembled WGS sequence"/>
</dbReference>
<evidence type="ECO:0000313" key="2">
    <source>
        <dbReference type="EMBL" id="GAA3956631.1"/>
    </source>
</evidence>
<dbReference type="RefSeq" id="WP_345589082.1">
    <property type="nucleotide sequence ID" value="NZ_BAABCQ010000009.1"/>
</dbReference>
<dbReference type="Gene3D" id="2.60.120.560">
    <property type="entry name" value="Exo-inulinase, domain 1"/>
    <property type="match status" value="1"/>
</dbReference>
<dbReference type="EMBL" id="BAABCQ010000009">
    <property type="protein sequence ID" value="GAA3956631.1"/>
    <property type="molecule type" value="Genomic_DNA"/>
</dbReference>
<reference evidence="3" key="1">
    <citation type="journal article" date="2019" name="Int. J. Syst. Evol. Microbiol.">
        <title>The Global Catalogue of Microorganisms (GCM) 10K type strain sequencing project: providing services to taxonomists for standard genome sequencing and annotation.</title>
        <authorList>
            <consortium name="The Broad Institute Genomics Platform"/>
            <consortium name="The Broad Institute Genome Sequencing Center for Infectious Disease"/>
            <person name="Wu L."/>
            <person name="Ma J."/>
        </authorList>
    </citation>
    <scope>NUCLEOTIDE SEQUENCE [LARGE SCALE GENOMIC DNA]</scope>
    <source>
        <strain evidence="3">JCM 17027</strain>
    </source>
</reference>
<dbReference type="InterPro" id="IPR008979">
    <property type="entry name" value="Galactose-bd-like_sf"/>
</dbReference>
<evidence type="ECO:0000313" key="3">
    <source>
        <dbReference type="Proteomes" id="UP001500034"/>
    </source>
</evidence>
<keyword evidence="3" id="KW-1185">Reference proteome</keyword>
<gene>
    <name evidence="2" type="ORF">GCM10022384_07210</name>
</gene>
<name>A0ABP7NYC6_9ACTN</name>
<organism evidence="2 3">
    <name type="scientific">Streptomyces marokkonensis</name>
    <dbReference type="NCBI Taxonomy" id="324855"/>
    <lineage>
        <taxon>Bacteria</taxon>
        <taxon>Bacillati</taxon>
        <taxon>Actinomycetota</taxon>
        <taxon>Actinomycetes</taxon>
        <taxon>Kitasatosporales</taxon>
        <taxon>Streptomycetaceae</taxon>
        <taxon>Streptomyces</taxon>
    </lineage>
</organism>
<accession>A0ABP7NYC6</accession>